<evidence type="ECO:0000256" key="1">
    <source>
        <dbReference type="SAM" id="MobiDB-lite"/>
    </source>
</evidence>
<dbReference type="Proteomes" id="UP000037510">
    <property type="component" value="Unassembled WGS sequence"/>
</dbReference>
<evidence type="ECO:0000313" key="4">
    <source>
        <dbReference type="Proteomes" id="UP000037510"/>
    </source>
</evidence>
<dbReference type="Pfam" id="PF22936">
    <property type="entry name" value="Pol_BBD"/>
    <property type="match status" value="1"/>
</dbReference>
<proteinExistence type="predicted"/>
<sequence>MASPSHQVASNGNAALQGNNSNQNAALQGNNSLTSSIEKLEGVSNYLNWKFAIKMLLTMDGLWNTIEGTETDLVRDQRALARIALCIKPALYQYIRNATTAKGAWKNLADIFENKGLLRRVLLLRQLHRIDYTQFSSMSEYIQGVMTLVQQLSDIGRKTDDAEVAEILLSGLPQEFEYLVSNLETVCLTNDLTSEIVRTRLLQEELRRNMVNYKDFNRNAKHTTVAVANNEQLKCNGVGDLMVNFGNEVRQLKNVLYVPQLATNLMSVSKFVESGFTVEFNGNGCSIYDSKVSGNRIALVGCDKGIYKLDCNIVKPLHNKVYSSKLLSNVQKTESTAVAVSTELWHRRLGHLGQRNTTDEEHYCTGSEDKSRCADSSSASHESVTSLSPDTSVRGEGVTIMEVPRVEATTRP</sequence>
<feature type="region of interest" description="Disordered" evidence="1">
    <location>
        <begin position="1"/>
        <end position="27"/>
    </location>
</feature>
<dbReference type="EMBL" id="JTDY01001549">
    <property type="protein sequence ID" value="KOB73565.1"/>
    <property type="molecule type" value="Genomic_DNA"/>
</dbReference>
<reference evidence="3 4" key="1">
    <citation type="journal article" date="2015" name="Genome Biol. Evol.">
        <title>The genome of winter moth (Operophtera brumata) provides a genomic perspective on sexual dimorphism and phenology.</title>
        <authorList>
            <person name="Derks M.F."/>
            <person name="Smit S."/>
            <person name="Salis L."/>
            <person name="Schijlen E."/>
            <person name="Bossers A."/>
            <person name="Mateman C."/>
            <person name="Pijl A.S."/>
            <person name="de Ridder D."/>
            <person name="Groenen M.A."/>
            <person name="Visser M.E."/>
            <person name="Megens H.J."/>
        </authorList>
    </citation>
    <scope>NUCLEOTIDE SEQUENCE [LARGE SCALE GENOMIC DNA]</scope>
    <source>
        <strain evidence="3">WM2013NL</strain>
        <tissue evidence="3">Head and thorax</tissue>
    </source>
</reference>
<dbReference type="PANTHER" id="PTHR47481:SF31">
    <property type="entry name" value="OS01G0873500 PROTEIN"/>
    <property type="match status" value="1"/>
</dbReference>
<feature type="non-terminal residue" evidence="3">
    <location>
        <position position="412"/>
    </location>
</feature>
<keyword evidence="4" id="KW-1185">Reference proteome</keyword>
<evidence type="ECO:0000313" key="3">
    <source>
        <dbReference type="EMBL" id="KOB73565.1"/>
    </source>
</evidence>
<dbReference type="InterPro" id="IPR054722">
    <property type="entry name" value="PolX-like_BBD"/>
</dbReference>
<comment type="caution">
    <text evidence="3">The sequence shown here is derived from an EMBL/GenBank/DDBJ whole genome shotgun (WGS) entry which is preliminary data.</text>
</comment>
<evidence type="ECO:0000259" key="2">
    <source>
        <dbReference type="Pfam" id="PF22936"/>
    </source>
</evidence>
<dbReference type="Pfam" id="PF14223">
    <property type="entry name" value="Retrotran_gag_2"/>
    <property type="match status" value="1"/>
</dbReference>
<feature type="region of interest" description="Disordered" evidence="1">
    <location>
        <begin position="358"/>
        <end position="412"/>
    </location>
</feature>
<dbReference type="AlphaFoldDB" id="A0A0L7LDT2"/>
<feature type="domain" description="Retrovirus-related Pol polyprotein from transposon TNT 1-94-like beta-barrel" evidence="2">
    <location>
        <begin position="214"/>
        <end position="276"/>
    </location>
</feature>
<protein>
    <submittedName>
        <fullName evidence="3">Putative retrovirus-related pol polyprotein from transposon tnt</fullName>
    </submittedName>
</protein>
<organism evidence="3 4">
    <name type="scientific">Operophtera brumata</name>
    <name type="common">Winter moth</name>
    <name type="synonym">Phalaena brumata</name>
    <dbReference type="NCBI Taxonomy" id="104452"/>
    <lineage>
        <taxon>Eukaryota</taxon>
        <taxon>Metazoa</taxon>
        <taxon>Ecdysozoa</taxon>
        <taxon>Arthropoda</taxon>
        <taxon>Hexapoda</taxon>
        <taxon>Insecta</taxon>
        <taxon>Pterygota</taxon>
        <taxon>Neoptera</taxon>
        <taxon>Endopterygota</taxon>
        <taxon>Lepidoptera</taxon>
        <taxon>Glossata</taxon>
        <taxon>Ditrysia</taxon>
        <taxon>Geometroidea</taxon>
        <taxon>Geometridae</taxon>
        <taxon>Larentiinae</taxon>
        <taxon>Operophtera</taxon>
    </lineage>
</organism>
<feature type="compositionally biased region" description="Polar residues" evidence="1">
    <location>
        <begin position="374"/>
        <end position="391"/>
    </location>
</feature>
<name>A0A0L7LDT2_OPEBR</name>
<dbReference type="PANTHER" id="PTHR47481">
    <property type="match status" value="1"/>
</dbReference>
<dbReference type="STRING" id="104452.A0A0L7LDT2"/>
<accession>A0A0L7LDT2</accession>
<gene>
    <name evidence="3" type="ORF">OBRU01_10548</name>
</gene>
<feature type="compositionally biased region" description="Basic and acidic residues" evidence="1">
    <location>
        <begin position="358"/>
        <end position="373"/>
    </location>
</feature>